<evidence type="ECO:0000313" key="12">
    <source>
        <dbReference type="EMBL" id="KAK3775014.1"/>
    </source>
</evidence>
<evidence type="ECO:0000256" key="6">
    <source>
        <dbReference type="ARBA" id="ARBA00022989"/>
    </source>
</evidence>
<proteinExistence type="inferred from homology"/>
<dbReference type="AlphaFoldDB" id="A0AAE0ZSW6"/>
<feature type="transmembrane region" description="Helical" evidence="11">
    <location>
        <begin position="12"/>
        <end position="32"/>
    </location>
</feature>
<evidence type="ECO:0000256" key="7">
    <source>
        <dbReference type="ARBA" id="ARBA00023136"/>
    </source>
</evidence>
<name>A0AAE0ZSW6_9GAST</name>
<feature type="transmembrane region" description="Helical" evidence="11">
    <location>
        <begin position="303"/>
        <end position="323"/>
    </location>
</feature>
<evidence type="ECO:0000256" key="2">
    <source>
        <dbReference type="ARBA" id="ARBA00006939"/>
    </source>
</evidence>
<feature type="transmembrane region" description="Helical" evidence="11">
    <location>
        <begin position="276"/>
        <end position="297"/>
    </location>
</feature>
<evidence type="ECO:0000256" key="11">
    <source>
        <dbReference type="SAM" id="Phobius"/>
    </source>
</evidence>
<keyword evidence="3" id="KW-1003">Cell membrane</keyword>
<dbReference type="GO" id="GO:0005886">
    <property type="term" value="C:plasma membrane"/>
    <property type="evidence" value="ECO:0007669"/>
    <property type="project" value="UniProtKB-SubCell"/>
</dbReference>
<organism evidence="12 13">
    <name type="scientific">Elysia crispata</name>
    <name type="common">lettuce slug</name>
    <dbReference type="NCBI Taxonomy" id="231223"/>
    <lineage>
        <taxon>Eukaryota</taxon>
        <taxon>Metazoa</taxon>
        <taxon>Spiralia</taxon>
        <taxon>Lophotrochozoa</taxon>
        <taxon>Mollusca</taxon>
        <taxon>Gastropoda</taxon>
        <taxon>Heterobranchia</taxon>
        <taxon>Euthyneura</taxon>
        <taxon>Panpulmonata</taxon>
        <taxon>Sacoglossa</taxon>
        <taxon>Placobranchoidea</taxon>
        <taxon>Plakobranchidae</taxon>
        <taxon>Elysia</taxon>
    </lineage>
</organism>
<evidence type="ECO:0000256" key="1">
    <source>
        <dbReference type="ARBA" id="ARBA00004651"/>
    </source>
</evidence>
<comment type="caution">
    <text evidence="12">The sequence shown here is derived from an EMBL/GenBank/DDBJ whole genome shotgun (WGS) entry which is preliminary data.</text>
</comment>
<keyword evidence="13" id="KW-1185">Reference proteome</keyword>
<evidence type="ECO:0000256" key="4">
    <source>
        <dbReference type="ARBA" id="ARBA00022692"/>
    </source>
</evidence>
<dbReference type="InterPro" id="IPR003689">
    <property type="entry name" value="ZIP"/>
</dbReference>
<keyword evidence="7 11" id="KW-0472">Membrane</keyword>
<evidence type="ECO:0000256" key="3">
    <source>
        <dbReference type="ARBA" id="ARBA00022475"/>
    </source>
</evidence>
<dbReference type="PANTHER" id="PTHR11040:SF211">
    <property type="entry name" value="ZINC TRANSPORTER ZIP11"/>
    <property type="match status" value="1"/>
</dbReference>
<evidence type="ECO:0000256" key="10">
    <source>
        <dbReference type="ARBA" id="ARBA00042973"/>
    </source>
</evidence>
<feature type="transmembrane region" description="Helical" evidence="11">
    <location>
        <begin position="335"/>
        <end position="354"/>
    </location>
</feature>
<dbReference type="EMBL" id="JAWDGP010003365">
    <property type="protein sequence ID" value="KAK3775014.1"/>
    <property type="molecule type" value="Genomic_DNA"/>
</dbReference>
<keyword evidence="5" id="KW-0862">Zinc</keyword>
<comment type="similarity">
    <text evidence="2">Belongs to the ZIP transporter (TC 2.A.5) family.</text>
</comment>
<dbReference type="PANTHER" id="PTHR11040">
    <property type="entry name" value="ZINC/IRON TRANSPORTER"/>
    <property type="match status" value="1"/>
</dbReference>
<feature type="transmembrane region" description="Helical" evidence="11">
    <location>
        <begin position="80"/>
        <end position="102"/>
    </location>
</feature>
<dbReference type="GO" id="GO:0005385">
    <property type="term" value="F:zinc ion transmembrane transporter activity"/>
    <property type="evidence" value="ECO:0007669"/>
    <property type="project" value="TreeGrafter"/>
</dbReference>
<evidence type="ECO:0000256" key="5">
    <source>
        <dbReference type="ARBA" id="ARBA00022833"/>
    </source>
</evidence>
<sequence>MIEGVHPLLQTFLGTLFTWGMTALGAGLVFVFSNAQRKILDVSLGFAAGVMTAASFWSLLAPAIEMAEVSGLYGSKGQWAFIPVAVGFTLGAVFVFAADLIIPDCGALLDPVYISTMTMSLSSPTRDGVTNGSPDGSSSILLTVADETVVSAGSKLRSHTEAATRQRRLVPGAVLPQTREPINVRESVSAPGRLESGLGQAINWRRMLLLIIAITIHNIPEGLAVGVGFGAVGKTKAATFENARNLAFGIGIQNFPEGLAVSLPLRGSGMPVLRSFMWGQLSGMVEPIAGLLGTLAVTVAEPILPYALAFAAGAMIYVVFDDIVPEAQTCGNGKLASWGSIFGFVVMMSLDVGLG</sequence>
<evidence type="ECO:0000256" key="8">
    <source>
        <dbReference type="ARBA" id="ARBA00040593"/>
    </source>
</evidence>
<keyword evidence="4 11" id="KW-0812">Transmembrane</keyword>
<dbReference type="Proteomes" id="UP001283361">
    <property type="component" value="Unassembled WGS sequence"/>
</dbReference>
<comment type="subcellular location">
    <subcellularLocation>
        <location evidence="1">Cell membrane</location>
        <topology evidence="1">Multi-pass membrane protein</topology>
    </subcellularLocation>
</comment>
<gene>
    <name evidence="12" type="ORF">RRG08_019390</name>
</gene>
<reference evidence="12" key="1">
    <citation type="journal article" date="2023" name="G3 (Bethesda)">
        <title>A reference genome for the long-term kleptoplast-retaining sea slug Elysia crispata morphotype clarki.</title>
        <authorList>
            <person name="Eastman K.E."/>
            <person name="Pendleton A.L."/>
            <person name="Shaikh M.A."/>
            <person name="Suttiyut T."/>
            <person name="Ogas R."/>
            <person name="Tomko P."/>
            <person name="Gavelis G."/>
            <person name="Widhalm J.R."/>
            <person name="Wisecaver J.H."/>
        </authorList>
    </citation>
    <scope>NUCLEOTIDE SEQUENCE</scope>
    <source>
        <strain evidence="12">ECLA1</strain>
    </source>
</reference>
<dbReference type="Pfam" id="PF02535">
    <property type="entry name" value="Zip"/>
    <property type="match status" value="1"/>
</dbReference>
<accession>A0AAE0ZSW6</accession>
<evidence type="ECO:0000313" key="13">
    <source>
        <dbReference type="Proteomes" id="UP001283361"/>
    </source>
</evidence>
<protein>
    <recommendedName>
        <fullName evidence="8">Zinc transporter ZIP11</fullName>
    </recommendedName>
    <alternativeName>
        <fullName evidence="9">Solute carrier family 39 member 11</fullName>
    </alternativeName>
    <alternativeName>
        <fullName evidence="10">Zrt- and Irt-like protein 11</fullName>
    </alternativeName>
</protein>
<evidence type="ECO:0000256" key="9">
    <source>
        <dbReference type="ARBA" id="ARBA00042540"/>
    </source>
</evidence>
<keyword evidence="6 11" id="KW-1133">Transmembrane helix</keyword>
<feature type="transmembrane region" description="Helical" evidence="11">
    <location>
        <begin position="39"/>
        <end position="60"/>
    </location>
</feature>